<keyword evidence="3" id="KW-0720">Serine protease</keyword>
<dbReference type="GO" id="GO:0006508">
    <property type="term" value="P:proteolysis"/>
    <property type="evidence" value="ECO:0007669"/>
    <property type="project" value="UniProtKB-KW"/>
</dbReference>
<gene>
    <name evidence="6" type="primary">CTRB1_0</name>
    <name evidence="6" type="ORF">B7P43_G18292</name>
</gene>
<feature type="domain" description="CUB" evidence="4">
    <location>
        <begin position="51"/>
        <end position="130"/>
    </location>
</feature>
<dbReference type="InterPro" id="IPR018114">
    <property type="entry name" value="TRYPSIN_HIS"/>
</dbReference>
<dbReference type="PROSITE" id="PS00134">
    <property type="entry name" value="TRYPSIN_HIS"/>
    <property type="match status" value="1"/>
</dbReference>
<dbReference type="AlphaFoldDB" id="A0A2J7QDW2"/>
<evidence type="ECO:0000259" key="5">
    <source>
        <dbReference type="PROSITE" id="PS50240"/>
    </source>
</evidence>
<dbReference type="OrthoDB" id="5565075at2759"/>
<evidence type="ECO:0000256" key="1">
    <source>
        <dbReference type="ARBA" id="ARBA00023157"/>
    </source>
</evidence>
<evidence type="ECO:0000313" key="6">
    <source>
        <dbReference type="EMBL" id="PNF26769.1"/>
    </source>
</evidence>
<dbReference type="PANTHER" id="PTHR24252">
    <property type="entry name" value="ACROSIN-RELATED"/>
    <property type="match status" value="1"/>
</dbReference>
<dbReference type="CDD" id="cd00190">
    <property type="entry name" value="Tryp_SPc"/>
    <property type="match status" value="1"/>
</dbReference>
<keyword evidence="3" id="KW-0645">Protease</keyword>
<dbReference type="InterPro" id="IPR009003">
    <property type="entry name" value="Peptidase_S1_PA"/>
</dbReference>
<dbReference type="Gene3D" id="2.40.10.10">
    <property type="entry name" value="Trypsin-like serine proteases"/>
    <property type="match status" value="1"/>
</dbReference>
<dbReference type="InterPro" id="IPR000859">
    <property type="entry name" value="CUB_dom"/>
</dbReference>
<dbReference type="STRING" id="105785.A0A2J7QDW2"/>
<dbReference type="PROSITE" id="PS00135">
    <property type="entry name" value="TRYPSIN_SER"/>
    <property type="match status" value="1"/>
</dbReference>
<organism evidence="6 7">
    <name type="scientific">Cryptotermes secundus</name>
    <dbReference type="NCBI Taxonomy" id="105785"/>
    <lineage>
        <taxon>Eukaryota</taxon>
        <taxon>Metazoa</taxon>
        <taxon>Ecdysozoa</taxon>
        <taxon>Arthropoda</taxon>
        <taxon>Hexapoda</taxon>
        <taxon>Insecta</taxon>
        <taxon>Pterygota</taxon>
        <taxon>Neoptera</taxon>
        <taxon>Polyneoptera</taxon>
        <taxon>Dictyoptera</taxon>
        <taxon>Blattodea</taxon>
        <taxon>Blattoidea</taxon>
        <taxon>Termitoidae</taxon>
        <taxon>Kalotermitidae</taxon>
        <taxon>Cryptotermitinae</taxon>
        <taxon>Cryptotermes</taxon>
    </lineage>
</organism>
<name>A0A2J7QDW2_9NEOP</name>
<proteinExistence type="predicted"/>
<dbReference type="InParanoid" id="A0A2J7QDW2"/>
<keyword evidence="3" id="KW-0378">Hydrolase</keyword>
<dbReference type="Pfam" id="PF00089">
    <property type="entry name" value="Trypsin"/>
    <property type="match status" value="1"/>
</dbReference>
<dbReference type="PRINTS" id="PR00722">
    <property type="entry name" value="CHYMOTRYPSIN"/>
</dbReference>
<dbReference type="PROSITE" id="PS50240">
    <property type="entry name" value="TRYPSIN_DOM"/>
    <property type="match status" value="1"/>
</dbReference>
<comment type="caution">
    <text evidence="6">The sequence shown here is derived from an EMBL/GenBank/DDBJ whole genome shotgun (WGS) entry which is preliminary data.</text>
</comment>
<dbReference type="PANTHER" id="PTHR24252:SF7">
    <property type="entry name" value="HYALIN"/>
    <property type="match status" value="1"/>
</dbReference>
<dbReference type="EMBL" id="NEVH01015630">
    <property type="protein sequence ID" value="PNF26769.1"/>
    <property type="molecule type" value="Genomic_DNA"/>
</dbReference>
<protein>
    <submittedName>
        <fullName evidence="6">Chymotrypsinogen B</fullName>
    </submittedName>
</protein>
<dbReference type="Proteomes" id="UP000235965">
    <property type="component" value="Unassembled WGS sequence"/>
</dbReference>
<dbReference type="InterPro" id="IPR001254">
    <property type="entry name" value="Trypsin_dom"/>
</dbReference>
<dbReference type="InterPro" id="IPR035914">
    <property type="entry name" value="Sperma_CUB_dom_sf"/>
</dbReference>
<dbReference type="GO" id="GO:0004252">
    <property type="term" value="F:serine-type endopeptidase activity"/>
    <property type="evidence" value="ECO:0007669"/>
    <property type="project" value="InterPro"/>
</dbReference>
<keyword evidence="1" id="KW-1015">Disulfide bond</keyword>
<dbReference type="InterPro" id="IPR001314">
    <property type="entry name" value="Peptidase_S1A"/>
</dbReference>
<sequence>MFGIFGGIVPCERGTCTSRQYCDQSGGESIGYCIEPQMSSRGVCCSFRESCGQTTSDNVALFRNPNYPAINTEPINCAFTMVPRQDVCGVKVEFIEAILSPAVHWACSRDSVTILQYKQTLDGYNVPFCGLIQGMSTVINVRGTSKVQVVVTAQSPNAFWNIRLAQINCTSVHVPVVEACGIANALYPSMDSKENSLSSSTPKPNVTLNSFPTFRTKQQRFSSITRPKGVSTSRIIGGMESPNVFPWVAALMFDYSFRCGGSLITHEWVLTAAHCLLFDQAPTVADIVRFTVLLGIHNWNTVQDIRQVALRLSRIVRHPQFLGTRHDIALLRLIQPVSYSVIIRPICLPPTSDETYAGRYGVIAGWGRTGNNSVSGPTSVLLSATVRILDNVICNQLWNMNARRQIENSQLCAGPGTPATCTGDSGGPLAVQEQQDGFYSVVGITSFGSHTECASKLLPDVSTRVTFYLNWIYLVLTEV</sequence>
<reference evidence="6 7" key="1">
    <citation type="submission" date="2017-12" db="EMBL/GenBank/DDBJ databases">
        <title>Hemimetabolous genomes reveal molecular basis of termite eusociality.</title>
        <authorList>
            <person name="Harrison M.C."/>
            <person name="Jongepier E."/>
            <person name="Robertson H.M."/>
            <person name="Arning N."/>
            <person name="Bitard-Feildel T."/>
            <person name="Chao H."/>
            <person name="Childers C.P."/>
            <person name="Dinh H."/>
            <person name="Doddapaneni H."/>
            <person name="Dugan S."/>
            <person name="Gowin J."/>
            <person name="Greiner C."/>
            <person name="Han Y."/>
            <person name="Hu H."/>
            <person name="Hughes D.S.T."/>
            <person name="Huylmans A.-K."/>
            <person name="Kemena C."/>
            <person name="Kremer L.P.M."/>
            <person name="Lee S.L."/>
            <person name="Lopez-Ezquerra A."/>
            <person name="Mallet L."/>
            <person name="Monroy-Kuhn J.M."/>
            <person name="Moser A."/>
            <person name="Murali S.C."/>
            <person name="Muzny D.M."/>
            <person name="Otani S."/>
            <person name="Piulachs M.-D."/>
            <person name="Poelchau M."/>
            <person name="Qu J."/>
            <person name="Schaub F."/>
            <person name="Wada-Katsumata A."/>
            <person name="Worley K.C."/>
            <person name="Xie Q."/>
            <person name="Ylla G."/>
            <person name="Poulsen M."/>
            <person name="Gibbs R.A."/>
            <person name="Schal C."/>
            <person name="Richards S."/>
            <person name="Belles X."/>
            <person name="Korb J."/>
            <person name="Bornberg-Bauer E."/>
        </authorList>
    </citation>
    <scope>NUCLEOTIDE SEQUENCE [LARGE SCALE GENOMIC DNA]</scope>
    <source>
        <tissue evidence="6">Whole body</tissue>
    </source>
</reference>
<dbReference type="FunFam" id="2.40.10.10:FF:000068">
    <property type="entry name" value="transmembrane protease serine 2"/>
    <property type="match status" value="1"/>
</dbReference>
<dbReference type="InterPro" id="IPR033116">
    <property type="entry name" value="TRYPSIN_SER"/>
</dbReference>
<dbReference type="PROSITE" id="PS01180">
    <property type="entry name" value="CUB"/>
    <property type="match status" value="1"/>
</dbReference>
<evidence type="ECO:0000259" key="4">
    <source>
        <dbReference type="PROSITE" id="PS01180"/>
    </source>
</evidence>
<accession>A0A2J7QDW2</accession>
<dbReference type="SUPFAM" id="SSF49854">
    <property type="entry name" value="Spermadhesin, CUB domain"/>
    <property type="match status" value="1"/>
</dbReference>
<dbReference type="SUPFAM" id="SSF50494">
    <property type="entry name" value="Trypsin-like serine proteases"/>
    <property type="match status" value="1"/>
</dbReference>
<evidence type="ECO:0000256" key="3">
    <source>
        <dbReference type="RuleBase" id="RU363034"/>
    </source>
</evidence>
<evidence type="ECO:0000313" key="7">
    <source>
        <dbReference type="Proteomes" id="UP000235965"/>
    </source>
</evidence>
<keyword evidence="7" id="KW-1185">Reference proteome</keyword>
<dbReference type="SMART" id="SM00020">
    <property type="entry name" value="Tryp_SPc"/>
    <property type="match status" value="1"/>
</dbReference>
<evidence type="ECO:0000256" key="2">
    <source>
        <dbReference type="PROSITE-ProRule" id="PRU00059"/>
    </source>
</evidence>
<dbReference type="InterPro" id="IPR043504">
    <property type="entry name" value="Peptidase_S1_PA_chymotrypsin"/>
</dbReference>
<feature type="domain" description="Peptidase S1" evidence="5">
    <location>
        <begin position="235"/>
        <end position="477"/>
    </location>
</feature>
<comment type="caution">
    <text evidence="2">Lacks conserved residue(s) required for the propagation of feature annotation.</text>
</comment>